<dbReference type="EMBL" id="VVYV01000026">
    <property type="protein sequence ID" value="KAA5416567.1"/>
    <property type="molecule type" value="Genomic_DNA"/>
</dbReference>
<comment type="caution">
    <text evidence="2">The sequence shown here is derived from an EMBL/GenBank/DDBJ whole genome shotgun (WGS) entry which is preliminary data.</text>
</comment>
<dbReference type="RefSeq" id="WP_149920121.1">
    <property type="nucleotide sequence ID" value="NZ_VVYV01000026.1"/>
</dbReference>
<organism evidence="2 3">
    <name type="scientific">Bacteroides cellulosilyticus</name>
    <dbReference type="NCBI Taxonomy" id="246787"/>
    <lineage>
        <taxon>Bacteria</taxon>
        <taxon>Pseudomonadati</taxon>
        <taxon>Bacteroidota</taxon>
        <taxon>Bacteroidia</taxon>
        <taxon>Bacteroidales</taxon>
        <taxon>Bacteroidaceae</taxon>
        <taxon>Bacteroides</taxon>
    </lineage>
</organism>
<proteinExistence type="predicted"/>
<dbReference type="Pfam" id="PF04266">
    <property type="entry name" value="ASCH"/>
    <property type="match status" value="1"/>
</dbReference>
<reference evidence="2 3" key="1">
    <citation type="journal article" date="2019" name="Nat. Med.">
        <title>A library of human gut bacterial isolates paired with longitudinal multiomics data enables mechanistic microbiome research.</title>
        <authorList>
            <person name="Poyet M."/>
            <person name="Groussin M."/>
            <person name="Gibbons S.M."/>
            <person name="Avila-Pacheco J."/>
            <person name="Jiang X."/>
            <person name="Kearney S.M."/>
            <person name="Perrotta A.R."/>
            <person name="Berdy B."/>
            <person name="Zhao S."/>
            <person name="Lieberman T.D."/>
            <person name="Swanson P.K."/>
            <person name="Smith M."/>
            <person name="Roesemann S."/>
            <person name="Alexander J.E."/>
            <person name="Rich S.A."/>
            <person name="Livny J."/>
            <person name="Vlamakis H."/>
            <person name="Clish C."/>
            <person name="Bullock K."/>
            <person name="Deik A."/>
            <person name="Scott J."/>
            <person name="Pierce K.A."/>
            <person name="Xavier R.J."/>
            <person name="Alm E.J."/>
        </authorList>
    </citation>
    <scope>NUCLEOTIDE SEQUENCE [LARGE SCALE GENOMIC DNA]</scope>
    <source>
        <strain evidence="2 3">BIOML-A6</strain>
    </source>
</reference>
<dbReference type="InterPro" id="IPR015947">
    <property type="entry name" value="PUA-like_sf"/>
</dbReference>
<protein>
    <submittedName>
        <fullName evidence="2">ASCH domain-containing protein</fullName>
    </submittedName>
</protein>
<sequence length="177" mass="19841">MKAITIKQPWASLIVHGIKDIENRSWQTNFRGRVLIHAAGSHGRKFSVNLTDAQTRAAFTTIAKETMFGNMPFGSIIGSVEIVGCVINHPSIWAEKGVYNWILANPILFNKPIENVKGKLSFWEYSGINEVKIECPECGSIEIAIEDYTTTPFPTFLHSCNKCGYVIMESEWDISKS</sequence>
<evidence type="ECO:0000259" key="1">
    <source>
        <dbReference type="Pfam" id="PF04266"/>
    </source>
</evidence>
<evidence type="ECO:0000313" key="3">
    <source>
        <dbReference type="Proteomes" id="UP000448877"/>
    </source>
</evidence>
<feature type="domain" description="ASCH" evidence="1">
    <location>
        <begin position="4"/>
        <end position="75"/>
    </location>
</feature>
<name>A0A642PW80_9BACE</name>
<dbReference type="Proteomes" id="UP000448877">
    <property type="component" value="Unassembled WGS sequence"/>
</dbReference>
<accession>A0A642PW80</accession>
<evidence type="ECO:0000313" key="2">
    <source>
        <dbReference type="EMBL" id="KAA5416567.1"/>
    </source>
</evidence>
<dbReference type="CDD" id="cd06554">
    <property type="entry name" value="ASCH_ASC-1_like"/>
    <property type="match status" value="1"/>
</dbReference>
<gene>
    <name evidence="2" type="ORF">F2Y81_15535</name>
</gene>
<dbReference type="SUPFAM" id="SSF88697">
    <property type="entry name" value="PUA domain-like"/>
    <property type="match status" value="1"/>
</dbReference>
<dbReference type="InterPro" id="IPR007374">
    <property type="entry name" value="ASCH_domain"/>
</dbReference>
<dbReference type="AlphaFoldDB" id="A0A642PW80"/>
<dbReference type="Gene3D" id="2.30.130.30">
    <property type="entry name" value="Hypothetical protein"/>
    <property type="match status" value="1"/>
</dbReference>